<feature type="compositionally biased region" description="Polar residues" evidence="2">
    <location>
        <begin position="392"/>
        <end position="406"/>
    </location>
</feature>
<feature type="compositionally biased region" description="Low complexity" evidence="2">
    <location>
        <begin position="10"/>
        <end position="32"/>
    </location>
</feature>
<evidence type="ECO:0000256" key="2">
    <source>
        <dbReference type="SAM" id="MobiDB-lite"/>
    </source>
</evidence>
<feature type="region of interest" description="Disordered" evidence="2">
    <location>
        <begin position="554"/>
        <end position="578"/>
    </location>
</feature>
<gene>
    <name evidence="3" type="ORF">TPAR_03161</name>
</gene>
<evidence type="ECO:0000313" key="3">
    <source>
        <dbReference type="EMBL" id="POR36647.1"/>
    </source>
</evidence>
<dbReference type="InterPro" id="IPR036779">
    <property type="entry name" value="LysM_dom_sf"/>
</dbReference>
<keyword evidence="4" id="KW-1185">Reference proteome</keyword>
<comment type="caution">
    <text evidence="3">The sequence shown here is derived from an EMBL/GenBank/DDBJ whole genome shotgun (WGS) entry which is preliminary data.</text>
</comment>
<dbReference type="AlphaFoldDB" id="A0A2S4L2M9"/>
<dbReference type="InterPro" id="IPR018392">
    <property type="entry name" value="LysM"/>
</dbReference>
<dbReference type="PANTHER" id="PTHR20932:SF8">
    <property type="entry name" value="LD22649P"/>
    <property type="match status" value="1"/>
</dbReference>
<dbReference type="InterPro" id="IPR045030">
    <property type="entry name" value="LYSM1-4"/>
</dbReference>
<feature type="region of interest" description="Disordered" evidence="2">
    <location>
        <begin position="391"/>
        <end position="473"/>
    </location>
</feature>
<feature type="region of interest" description="Disordered" evidence="2">
    <location>
        <begin position="513"/>
        <end position="535"/>
    </location>
</feature>
<organism evidence="3 4">
    <name type="scientific">Tolypocladium paradoxum</name>
    <dbReference type="NCBI Taxonomy" id="94208"/>
    <lineage>
        <taxon>Eukaryota</taxon>
        <taxon>Fungi</taxon>
        <taxon>Dikarya</taxon>
        <taxon>Ascomycota</taxon>
        <taxon>Pezizomycotina</taxon>
        <taxon>Sordariomycetes</taxon>
        <taxon>Hypocreomycetidae</taxon>
        <taxon>Hypocreales</taxon>
        <taxon>Ophiocordycipitaceae</taxon>
        <taxon>Tolypocladium</taxon>
    </lineage>
</organism>
<reference evidence="3 4" key="1">
    <citation type="submission" date="2018-01" db="EMBL/GenBank/DDBJ databases">
        <title>Harnessing the power of phylogenomics to disentangle the directionality and signatures of interkingdom host jumping in the parasitic fungal genus Tolypocladium.</title>
        <authorList>
            <person name="Quandt C.A."/>
            <person name="Patterson W."/>
            <person name="Spatafora J.W."/>
        </authorList>
    </citation>
    <scope>NUCLEOTIDE SEQUENCE [LARGE SCALE GENOMIC DNA]</scope>
    <source>
        <strain evidence="3 4">NRBC 100945</strain>
    </source>
</reference>
<feature type="compositionally biased region" description="Low complexity" evidence="2">
    <location>
        <begin position="64"/>
        <end position="73"/>
    </location>
</feature>
<feature type="region of interest" description="Disordered" evidence="2">
    <location>
        <begin position="307"/>
        <end position="351"/>
    </location>
</feature>
<feature type="compositionally biased region" description="Low complexity" evidence="2">
    <location>
        <begin position="420"/>
        <end position="432"/>
    </location>
</feature>
<protein>
    <recommendedName>
        <fullName evidence="5">LysM domain-containing protein</fullName>
    </recommendedName>
</protein>
<proteinExistence type="inferred from homology"/>
<name>A0A2S4L2M9_9HYPO</name>
<dbReference type="Gene3D" id="3.10.350.10">
    <property type="entry name" value="LysM domain"/>
    <property type="match status" value="1"/>
</dbReference>
<dbReference type="STRING" id="94208.A0A2S4L2M9"/>
<evidence type="ECO:0000313" key="4">
    <source>
        <dbReference type="Proteomes" id="UP000237481"/>
    </source>
</evidence>
<feature type="compositionally biased region" description="Polar residues" evidence="2">
    <location>
        <begin position="433"/>
        <end position="447"/>
    </location>
</feature>
<feature type="region of interest" description="Disordered" evidence="2">
    <location>
        <begin position="1"/>
        <end position="104"/>
    </location>
</feature>
<feature type="region of interest" description="Disordered" evidence="2">
    <location>
        <begin position="200"/>
        <end position="233"/>
    </location>
</feature>
<accession>A0A2S4L2M9</accession>
<feature type="region of interest" description="Disordered" evidence="2">
    <location>
        <begin position="606"/>
        <end position="637"/>
    </location>
</feature>
<dbReference type="Proteomes" id="UP000237481">
    <property type="component" value="Unassembled WGS sequence"/>
</dbReference>
<feature type="compositionally biased region" description="Polar residues" evidence="2">
    <location>
        <begin position="154"/>
        <end position="169"/>
    </location>
</feature>
<evidence type="ECO:0008006" key="5">
    <source>
        <dbReference type="Google" id="ProtNLM"/>
    </source>
</evidence>
<feature type="region of interest" description="Disordered" evidence="2">
    <location>
        <begin position="124"/>
        <end position="183"/>
    </location>
</feature>
<dbReference type="OrthoDB" id="2192830at2759"/>
<dbReference type="PANTHER" id="PTHR20932">
    <property type="entry name" value="LYSM AND PUTATIVE PEPTIDOGLYCAN-BINDING DOMAIN-CONTAINING PROTEIN"/>
    <property type="match status" value="1"/>
</dbReference>
<comment type="similarity">
    <text evidence="1">Belongs to the secreted LysM effector family.</text>
</comment>
<dbReference type="CDD" id="cd00118">
    <property type="entry name" value="LysM"/>
    <property type="match status" value="1"/>
</dbReference>
<sequence>MTDPRVPAKPSSHLSSSALSPAPHAAVLSSVRPRNRRVVSSGEDDDVSGPRPPDQDSGLLSAYSASTSRTASPRPRPRPPGHSGTSTSPNRDAAGAGTLGQFLGDSWTQSWSSVQGFASTLMSVGDDPLQKRGGSQQPRSRFRGAPHPGDWALQRSSSSAGTSKNQTSWGPAPPSRNPGLGDVAAGSLAERETALKAARTASVLESHDGVNGGLDVTGKHKRRNSDEVAPDSSRPEDCLVYIHHVQPDDTYAGLVLRYKCREDVFRRANGLWSRDSIQTRKWLTLPVDACEIRGRLCEAPSWHNSRGVDLLAPTPTAADESSSGRQVTPHGDFFSGPANGGTADDEKAPDEDTQWTHVRWVQIDSFRHPVQIGRVARQALGYFPPRRKKSIRTASSLSTPRQSFDLSSIPPGSVERPSSRRQSSLSSRPQLSGTPVSSRSRVGSDTANARPAWMRRPGGVGSMGRNIRAPGPDKDYFNSWTSKHLPGLNIEALPSMSVMGSETARFGFASGSSGIVEGPFEDGRDTASASRQGSGLDRAAAAVESWLRGALAKRPSTPLIGSRARSTGLPAGRDDGGDLIELADTGSEDGSLLMHNTPTALLDSLSLGTTGTADGDGSVRGRATMTAGGMRGRQKAD</sequence>
<evidence type="ECO:0000256" key="1">
    <source>
        <dbReference type="ARBA" id="ARBA00044955"/>
    </source>
</evidence>
<dbReference type="EMBL" id="PKSG01000311">
    <property type="protein sequence ID" value="POR36647.1"/>
    <property type="molecule type" value="Genomic_DNA"/>
</dbReference>